<dbReference type="RefSeq" id="WP_264227702.1">
    <property type="nucleotide sequence ID" value="NZ_CP107716.1"/>
</dbReference>
<dbReference type="EMBL" id="CP107716">
    <property type="protein sequence ID" value="UYQ74158.1"/>
    <property type="molecule type" value="Genomic_DNA"/>
</dbReference>
<reference evidence="5" key="1">
    <citation type="submission" date="2022-10" db="EMBL/GenBank/DDBJ databases">
        <title>YIM 151497 complete genome.</title>
        <authorList>
            <person name="Chen X."/>
        </authorList>
    </citation>
    <scope>NUCLEOTIDE SEQUENCE</scope>
    <source>
        <strain evidence="5">YIM 151497</strain>
    </source>
</reference>
<dbReference type="GO" id="GO:0016787">
    <property type="term" value="F:hydrolase activity"/>
    <property type="evidence" value="ECO:0007669"/>
    <property type="project" value="UniProtKB-KW"/>
</dbReference>
<dbReference type="Pfam" id="PF00561">
    <property type="entry name" value="Abhydrolase_1"/>
    <property type="match status" value="1"/>
</dbReference>
<dbReference type="NCBIfam" id="TIGR01250">
    <property type="entry name" value="pro_imino_pep_2"/>
    <property type="match status" value="1"/>
</dbReference>
<evidence type="ECO:0000256" key="3">
    <source>
        <dbReference type="PIRNR" id="PIRNR005539"/>
    </source>
</evidence>
<dbReference type="PANTHER" id="PTHR43194:SF2">
    <property type="entry name" value="PEROXISOMAL MEMBRANE PROTEIN LPX1"/>
    <property type="match status" value="1"/>
</dbReference>
<evidence type="ECO:0000256" key="2">
    <source>
        <dbReference type="ARBA" id="ARBA00022801"/>
    </source>
</evidence>
<keyword evidence="6" id="KW-1185">Reference proteome</keyword>
<feature type="domain" description="AB hydrolase-1" evidence="4">
    <location>
        <begin position="29"/>
        <end position="280"/>
    </location>
</feature>
<organism evidence="5 6">
    <name type="scientific">Pelagibacterium flavum</name>
    <dbReference type="NCBI Taxonomy" id="2984530"/>
    <lineage>
        <taxon>Bacteria</taxon>
        <taxon>Pseudomonadati</taxon>
        <taxon>Pseudomonadota</taxon>
        <taxon>Alphaproteobacteria</taxon>
        <taxon>Hyphomicrobiales</taxon>
        <taxon>Devosiaceae</taxon>
        <taxon>Pelagibacterium</taxon>
    </lineage>
</organism>
<dbReference type="PRINTS" id="PR00793">
    <property type="entry name" value="PROAMNOPTASE"/>
</dbReference>
<dbReference type="InterPro" id="IPR002410">
    <property type="entry name" value="Peptidase_S33"/>
</dbReference>
<evidence type="ECO:0000259" key="4">
    <source>
        <dbReference type="Pfam" id="PF00561"/>
    </source>
</evidence>
<dbReference type="Proteomes" id="UP001163882">
    <property type="component" value="Chromosome"/>
</dbReference>
<evidence type="ECO:0000256" key="1">
    <source>
        <dbReference type="ARBA" id="ARBA00010088"/>
    </source>
</evidence>
<comment type="similarity">
    <text evidence="1 3">Belongs to the peptidase S33 family.</text>
</comment>
<keyword evidence="2 3" id="KW-0378">Hydrolase</keyword>
<accession>A0ABY6IU72</accession>
<dbReference type="Gene3D" id="3.40.50.1820">
    <property type="entry name" value="alpha/beta hydrolase"/>
    <property type="match status" value="1"/>
</dbReference>
<dbReference type="SUPFAM" id="SSF53474">
    <property type="entry name" value="alpha/beta-Hydrolases"/>
    <property type="match status" value="1"/>
</dbReference>
<dbReference type="InterPro" id="IPR050228">
    <property type="entry name" value="Carboxylesterase_BioH"/>
</dbReference>
<dbReference type="InterPro" id="IPR000073">
    <property type="entry name" value="AB_hydrolase_1"/>
</dbReference>
<protein>
    <submittedName>
        <fullName evidence="5">Proline iminopeptidase-family hydrolase</fullName>
    </submittedName>
</protein>
<dbReference type="InterPro" id="IPR029058">
    <property type="entry name" value="AB_hydrolase_fold"/>
</dbReference>
<evidence type="ECO:0000313" key="6">
    <source>
        <dbReference type="Proteomes" id="UP001163882"/>
    </source>
</evidence>
<name>A0ABY6IU72_9HYPH</name>
<proteinExistence type="inferred from homology"/>
<dbReference type="PIRSF" id="PIRSF005539">
    <property type="entry name" value="Pept_S33_TRI_F1"/>
    <property type="match status" value="1"/>
</dbReference>
<dbReference type="PANTHER" id="PTHR43194">
    <property type="entry name" value="HYDROLASE ALPHA/BETA FOLD FAMILY"/>
    <property type="match status" value="1"/>
</dbReference>
<sequence>MDIHEGFCAFGDHQTWYRITGDVSSGLAPVVIAHGGPGCTHDYVDAYQALAASGRAVVHYDQIGNGRSSHLPDAPADFWTVDLFLTELENLTRHLGIAGRYNLLGQSWGGMLAAEHAVRRPAGLNAVVIANSPASLKLWVEEANRLRRALPDGVHETLLKYEEIGAYDDPAYREAADTFYRAHVCRMAEWPDEVKRTFAAMDEDTTVYRTMNGPTEFHVIGTLKGWTIEDRLHAVAVPTLVLSGLYDEATPRTVEAYANNIPGAEWIILGKSSHMPHVEEHALCMAVVSDFLARND</sequence>
<evidence type="ECO:0000313" key="5">
    <source>
        <dbReference type="EMBL" id="UYQ74158.1"/>
    </source>
</evidence>
<gene>
    <name evidence="5" type="ORF">OF122_18255</name>
</gene>
<dbReference type="InterPro" id="IPR005945">
    <property type="entry name" value="Pro_imino_pep"/>
</dbReference>